<comment type="caution">
    <text evidence="1">The sequence shown here is derived from an EMBL/GenBank/DDBJ whole genome shotgun (WGS) entry which is preliminary data.</text>
</comment>
<dbReference type="AlphaFoldDB" id="A0ABD2KMK1"/>
<reference evidence="1 2" key="1">
    <citation type="submission" date="2024-10" db="EMBL/GenBank/DDBJ databases">
        <authorList>
            <person name="Kim D."/>
        </authorList>
    </citation>
    <scope>NUCLEOTIDE SEQUENCE [LARGE SCALE GENOMIC DNA]</scope>
    <source>
        <strain evidence="1">Taebaek</strain>
    </source>
</reference>
<dbReference type="Gene3D" id="1.25.10.10">
    <property type="entry name" value="Leucine-rich Repeat Variant"/>
    <property type="match status" value="1"/>
</dbReference>
<gene>
    <name evidence="1" type="ORF">niasHS_000834</name>
</gene>
<proteinExistence type="predicted"/>
<keyword evidence="2" id="KW-1185">Reference proteome</keyword>
<evidence type="ECO:0000313" key="2">
    <source>
        <dbReference type="Proteomes" id="UP001620645"/>
    </source>
</evidence>
<protein>
    <submittedName>
        <fullName evidence="1">Uncharacterized protein</fullName>
    </submittedName>
</protein>
<evidence type="ECO:0000313" key="1">
    <source>
        <dbReference type="EMBL" id="KAL3103840.1"/>
    </source>
</evidence>
<name>A0ABD2KMK1_HETSC</name>
<dbReference type="EMBL" id="JBICCN010000009">
    <property type="protein sequence ID" value="KAL3103840.1"/>
    <property type="molecule type" value="Genomic_DNA"/>
</dbReference>
<sequence length="99" mass="11161">MPYRTFRFNECACTSLLFKLDKGINDWLAKHKEWNAFSSAASFGLIHHWNANSLNTWGSLSQSNNSAFINGWCPVGQWHCVLRHPWRGVPGACSAHGRG</sequence>
<dbReference type="Proteomes" id="UP001620645">
    <property type="component" value="Unassembled WGS sequence"/>
</dbReference>
<organism evidence="1 2">
    <name type="scientific">Heterodera schachtii</name>
    <name type="common">Sugarbeet cyst nematode worm</name>
    <name type="synonym">Tylenchus schachtii</name>
    <dbReference type="NCBI Taxonomy" id="97005"/>
    <lineage>
        <taxon>Eukaryota</taxon>
        <taxon>Metazoa</taxon>
        <taxon>Ecdysozoa</taxon>
        <taxon>Nematoda</taxon>
        <taxon>Chromadorea</taxon>
        <taxon>Rhabditida</taxon>
        <taxon>Tylenchina</taxon>
        <taxon>Tylenchomorpha</taxon>
        <taxon>Tylenchoidea</taxon>
        <taxon>Heteroderidae</taxon>
        <taxon>Heteroderinae</taxon>
        <taxon>Heterodera</taxon>
    </lineage>
</organism>
<dbReference type="InterPro" id="IPR011989">
    <property type="entry name" value="ARM-like"/>
</dbReference>
<accession>A0ABD2KMK1</accession>